<evidence type="ECO:0000256" key="11">
    <source>
        <dbReference type="PROSITE-ProRule" id="PRU01360"/>
    </source>
</evidence>
<evidence type="ECO:0000256" key="10">
    <source>
        <dbReference type="ARBA" id="ARBA00023237"/>
    </source>
</evidence>
<feature type="domain" description="TonB-dependent receptor-like beta-barrel" evidence="13">
    <location>
        <begin position="298"/>
        <end position="753"/>
    </location>
</feature>
<comment type="similarity">
    <text evidence="11 12">Belongs to the TonB-dependent receptor family.</text>
</comment>
<dbReference type="PROSITE" id="PS52016">
    <property type="entry name" value="TONB_DEPENDENT_REC_3"/>
    <property type="match status" value="1"/>
</dbReference>
<dbReference type="Pfam" id="PF07715">
    <property type="entry name" value="Plug"/>
    <property type="match status" value="1"/>
</dbReference>
<evidence type="ECO:0000256" key="12">
    <source>
        <dbReference type="RuleBase" id="RU003357"/>
    </source>
</evidence>
<dbReference type="SUPFAM" id="SSF56935">
    <property type="entry name" value="Porins"/>
    <property type="match status" value="1"/>
</dbReference>
<accession>A0A916Z8Y0</accession>
<keyword evidence="6" id="KW-0408">Iron</keyword>
<keyword evidence="10 11" id="KW-0998">Cell outer membrane</keyword>
<keyword evidence="15" id="KW-0675">Receptor</keyword>
<feature type="domain" description="TonB-dependent receptor plug" evidence="14">
    <location>
        <begin position="98"/>
        <end position="204"/>
    </location>
</feature>
<dbReference type="Gene3D" id="2.40.170.20">
    <property type="entry name" value="TonB-dependent receptor, beta-barrel domain"/>
    <property type="match status" value="1"/>
</dbReference>
<comment type="caution">
    <text evidence="15">The sequence shown here is derived from an EMBL/GenBank/DDBJ whole genome shotgun (WGS) entry which is preliminary data.</text>
</comment>
<comment type="subcellular location">
    <subcellularLocation>
        <location evidence="1 11">Cell outer membrane</location>
        <topology evidence="1 11">Multi-pass membrane protein</topology>
    </subcellularLocation>
</comment>
<reference evidence="15" key="1">
    <citation type="journal article" date="2014" name="Int. J. Syst. Evol. Microbiol.">
        <title>Complete genome sequence of Corynebacterium casei LMG S-19264T (=DSM 44701T), isolated from a smear-ripened cheese.</title>
        <authorList>
            <consortium name="US DOE Joint Genome Institute (JGI-PGF)"/>
            <person name="Walter F."/>
            <person name="Albersmeier A."/>
            <person name="Kalinowski J."/>
            <person name="Ruckert C."/>
        </authorList>
    </citation>
    <scope>NUCLEOTIDE SEQUENCE</scope>
    <source>
        <strain evidence="15">CGMCC 1.15958</strain>
    </source>
</reference>
<evidence type="ECO:0000256" key="7">
    <source>
        <dbReference type="ARBA" id="ARBA00023065"/>
    </source>
</evidence>
<evidence type="ECO:0000259" key="13">
    <source>
        <dbReference type="Pfam" id="PF00593"/>
    </source>
</evidence>
<dbReference type="InterPro" id="IPR008969">
    <property type="entry name" value="CarboxyPept-like_regulatory"/>
</dbReference>
<evidence type="ECO:0000256" key="3">
    <source>
        <dbReference type="ARBA" id="ARBA00022452"/>
    </source>
</evidence>
<evidence type="ECO:0000313" key="16">
    <source>
        <dbReference type="Proteomes" id="UP000609064"/>
    </source>
</evidence>
<organism evidence="15 16">
    <name type="scientific">Emticicia aquatilis</name>
    <dbReference type="NCBI Taxonomy" id="1537369"/>
    <lineage>
        <taxon>Bacteria</taxon>
        <taxon>Pseudomonadati</taxon>
        <taxon>Bacteroidota</taxon>
        <taxon>Cytophagia</taxon>
        <taxon>Cytophagales</taxon>
        <taxon>Leadbetterellaceae</taxon>
        <taxon>Emticicia</taxon>
    </lineage>
</organism>
<dbReference type="Pfam" id="PF13715">
    <property type="entry name" value="CarbopepD_reg_2"/>
    <property type="match status" value="1"/>
</dbReference>
<evidence type="ECO:0000256" key="9">
    <source>
        <dbReference type="ARBA" id="ARBA00023136"/>
    </source>
</evidence>
<keyword evidence="8 12" id="KW-0798">TonB box</keyword>
<dbReference type="Gene3D" id="2.60.40.1120">
    <property type="entry name" value="Carboxypeptidase-like, regulatory domain"/>
    <property type="match status" value="1"/>
</dbReference>
<evidence type="ECO:0000256" key="8">
    <source>
        <dbReference type="ARBA" id="ARBA00023077"/>
    </source>
</evidence>
<evidence type="ECO:0000256" key="4">
    <source>
        <dbReference type="ARBA" id="ARBA00022496"/>
    </source>
</evidence>
<dbReference type="EMBL" id="BMKK01000019">
    <property type="protein sequence ID" value="GGD82130.1"/>
    <property type="molecule type" value="Genomic_DNA"/>
</dbReference>
<evidence type="ECO:0000256" key="5">
    <source>
        <dbReference type="ARBA" id="ARBA00022692"/>
    </source>
</evidence>
<evidence type="ECO:0000256" key="2">
    <source>
        <dbReference type="ARBA" id="ARBA00022448"/>
    </source>
</evidence>
<dbReference type="Pfam" id="PF00593">
    <property type="entry name" value="TonB_dep_Rec_b-barrel"/>
    <property type="match status" value="1"/>
</dbReference>
<evidence type="ECO:0000313" key="15">
    <source>
        <dbReference type="EMBL" id="GGD82130.1"/>
    </source>
</evidence>
<dbReference type="InterPro" id="IPR039426">
    <property type="entry name" value="TonB-dep_rcpt-like"/>
</dbReference>
<dbReference type="GO" id="GO:0006826">
    <property type="term" value="P:iron ion transport"/>
    <property type="evidence" value="ECO:0007669"/>
    <property type="project" value="UniProtKB-KW"/>
</dbReference>
<dbReference type="PANTHER" id="PTHR32552:SF81">
    <property type="entry name" value="TONB-DEPENDENT OUTER MEMBRANE RECEPTOR"/>
    <property type="match status" value="1"/>
</dbReference>
<sequence length="788" mass="88021">MKGKVTRAENGEPLVGAAVEIKGTSRGTITDLKGQYELRVPNNLGELNIEVKFIGFKDIHKTVKVTGVNTQYDFQMVSNDLQLPDVVVSARRVEEFLQKVPVAASVVSSSDIERRSVYSTIEALNNIPNMMTDSWVASQPTFSIRGLASNFDNVGFESTVALYIDDVYFSRGFGFNSTLFDIARVEVLRGPQGTLFGKNTVGGVVNVISETPEFANNGQVEVNFGNYGFAQFRGKYNTELIKNKLALRLTGAFTHRNGYITDLNSVSNGYNKTIFGGGRGSLYYKPNDKTRVTARFYYGQDVKGENTFVYGSTEDGNPLGIPADTYKSTTSDVPNTFERQQFGGSVKAEFDLKQGRTLTSITAYNNSDDFYLGDNDLTKLSVSSWGRNQKLQNFSQEIRVSSPRDQKLTYVGGLYFLNEQVSGKDTFSLTKDFLPLAEKLMEKKFGRYNDYVETATTNSKISSQSIAMFLSGGYKVTSKLTANIGLRFTAENKKLSYYQPLTYFMDKGKPVGAIDYYAVELGSKSDPYETSTIDNVLSGEASLNYEVNPFAMAYLKYSRGFKGAGFNTSVSGDETGASLVFKPEYVNSYEFGFKSKFNERTRLNGAIFYVDYKNKQEILDQGYKIEVANAARTSGFGAELEFNIMYKRLRLDISGGVVGMRYREFMFGEDDYSGNKLLKAPNATFSVAPQYNVDLGDKYRLVLGANINYTGKAYNDISNYEVIARKAATIVNARAGIMPKNGKWSIALWGKNLTNTRYIQHGFEYEWGNQISWSRPTYVGLEMYLNFF</sequence>
<dbReference type="InterPro" id="IPR036942">
    <property type="entry name" value="Beta-barrel_TonB_sf"/>
</dbReference>
<gene>
    <name evidence="15" type="primary">fyuA</name>
    <name evidence="15" type="ORF">GCM10011514_52730</name>
</gene>
<keyword evidence="2 11" id="KW-0813">Transport</keyword>
<dbReference type="InterPro" id="IPR012910">
    <property type="entry name" value="Plug_dom"/>
</dbReference>
<dbReference type="AlphaFoldDB" id="A0A916Z8Y0"/>
<dbReference type="Proteomes" id="UP000609064">
    <property type="component" value="Unassembled WGS sequence"/>
</dbReference>
<dbReference type="SUPFAM" id="SSF49464">
    <property type="entry name" value="Carboxypeptidase regulatory domain-like"/>
    <property type="match status" value="1"/>
</dbReference>
<protein>
    <submittedName>
        <fullName evidence="15">TonB-dependent receptor</fullName>
    </submittedName>
</protein>
<keyword evidence="16" id="KW-1185">Reference proteome</keyword>
<reference evidence="15" key="2">
    <citation type="submission" date="2020-09" db="EMBL/GenBank/DDBJ databases">
        <authorList>
            <person name="Sun Q."/>
            <person name="Zhou Y."/>
        </authorList>
    </citation>
    <scope>NUCLEOTIDE SEQUENCE</scope>
    <source>
        <strain evidence="15">CGMCC 1.15958</strain>
    </source>
</reference>
<proteinExistence type="inferred from homology"/>
<dbReference type="GO" id="GO:0009279">
    <property type="term" value="C:cell outer membrane"/>
    <property type="evidence" value="ECO:0007669"/>
    <property type="project" value="UniProtKB-SubCell"/>
</dbReference>
<keyword evidence="9 11" id="KW-0472">Membrane</keyword>
<keyword evidence="4" id="KW-0410">Iron transport</keyword>
<evidence type="ECO:0000256" key="6">
    <source>
        <dbReference type="ARBA" id="ARBA00023004"/>
    </source>
</evidence>
<dbReference type="PANTHER" id="PTHR32552">
    <property type="entry name" value="FERRICHROME IRON RECEPTOR-RELATED"/>
    <property type="match status" value="1"/>
</dbReference>
<keyword evidence="3 11" id="KW-1134">Transmembrane beta strand</keyword>
<name>A0A916Z8Y0_9BACT</name>
<keyword evidence="7" id="KW-0406">Ion transport</keyword>
<evidence type="ECO:0000259" key="14">
    <source>
        <dbReference type="Pfam" id="PF07715"/>
    </source>
</evidence>
<dbReference type="InterPro" id="IPR000531">
    <property type="entry name" value="Beta-barrel_TonB"/>
</dbReference>
<evidence type="ECO:0000256" key="1">
    <source>
        <dbReference type="ARBA" id="ARBA00004571"/>
    </source>
</evidence>
<keyword evidence="5 11" id="KW-0812">Transmembrane</keyword>